<dbReference type="InterPro" id="IPR029151">
    <property type="entry name" value="Sensor-like_sf"/>
</dbReference>
<feature type="domain" description="Double Cache" evidence="2">
    <location>
        <begin position="55"/>
        <end position="283"/>
    </location>
</feature>
<evidence type="ECO:0000259" key="2">
    <source>
        <dbReference type="Pfam" id="PF14827"/>
    </source>
</evidence>
<comment type="caution">
    <text evidence="3">The sequence shown here is derived from an EMBL/GenBank/DDBJ whole genome shotgun (WGS) entry which is preliminary data.</text>
</comment>
<name>A0A7Y0FVM5_9HYPH</name>
<dbReference type="SUPFAM" id="SSF103190">
    <property type="entry name" value="Sensory domain-like"/>
    <property type="match status" value="1"/>
</dbReference>
<protein>
    <recommendedName>
        <fullName evidence="2">Double Cache domain-containing protein</fullName>
    </recommendedName>
</protein>
<dbReference type="RefSeq" id="WP_169590121.1">
    <property type="nucleotide sequence ID" value="NZ_JABBGK010000002.1"/>
</dbReference>
<dbReference type="Pfam" id="PF14827">
    <property type="entry name" value="dCache_3"/>
    <property type="match status" value="1"/>
</dbReference>
<dbReference type="Gene3D" id="3.30.450.20">
    <property type="entry name" value="PAS domain"/>
    <property type="match status" value="1"/>
</dbReference>
<dbReference type="AlphaFoldDB" id="A0A7Y0FVM5"/>
<keyword evidence="1" id="KW-0472">Membrane</keyword>
<organism evidence="3 4">
    <name type="scientific">Rhizobium terricola</name>
    <dbReference type="NCBI Taxonomy" id="2728849"/>
    <lineage>
        <taxon>Bacteria</taxon>
        <taxon>Pseudomonadati</taxon>
        <taxon>Pseudomonadota</taxon>
        <taxon>Alphaproteobacteria</taxon>
        <taxon>Hyphomicrobiales</taxon>
        <taxon>Rhizobiaceae</taxon>
        <taxon>Rhizobium/Agrobacterium group</taxon>
        <taxon>Rhizobium</taxon>
    </lineage>
</organism>
<evidence type="ECO:0000313" key="4">
    <source>
        <dbReference type="Proteomes" id="UP000541470"/>
    </source>
</evidence>
<evidence type="ECO:0000256" key="1">
    <source>
        <dbReference type="SAM" id="Phobius"/>
    </source>
</evidence>
<proteinExistence type="predicted"/>
<dbReference type="InterPro" id="IPR029150">
    <property type="entry name" value="dCache_3"/>
</dbReference>
<feature type="transmembrane region" description="Helical" evidence="1">
    <location>
        <begin position="6"/>
        <end position="29"/>
    </location>
</feature>
<keyword evidence="4" id="KW-1185">Reference proteome</keyword>
<feature type="transmembrane region" description="Helical" evidence="1">
    <location>
        <begin position="289"/>
        <end position="313"/>
    </location>
</feature>
<keyword evidence="1" id="KW-1133">Transmembrane helix</keyword>
<dbReference type="EMBL" id="JABBGK010000002">
    <property type="protein sequence ID" value="NML74577.1"/>
    <property type="molecule type" value="Genomic_DNA"/>
</dbReference>
<reference evidence="3 4" key="1">
    <citation type="submission" date="2020-04" db="EMBL/GenBank/DDBJ databases">
        <title>Rhizobium sp. S-51 isolated from soil.</title>
        <authorList>
            <person name="Dahal R.H."/>
        </authorList>
    </citation>
    <scope>NUCLEOTIDE SEQUENCE [LARGE SCALE GENOMIC DNA]</scope>
    <source>
        <strain evidence="3 4">S-51</strain>
    </source>
</reference>
<dbReference type="Proteomes" id="UP000541470">
    <property type="component" value="Unassembled WGS sequence"/>
</dbReference>
<gene>
    <name evidence="3" type="ORF">HHL25_10625</name>
</gene>
<keyword evidence="1" id="KW-0812">Transmembrane</keyword>
<accession>A0A7Y0FVM5</accession>
<evidence type="ECO:0000313" key="3">
    <source>
        <dbReference type="EMBL" id="NML74577.1"/>
    </source>
</evidence>
<sequence length="378" mass="40176">MTLDRSLSLVIAIFFGLILAAGGFVVVSGGQKQLATSKMGEMQATALLLTSSMAQAASLSATHADRIAHDPQVIALMKAGDRDALATLLRPTYDALASEAGVNMLHFHTVDIKSFLRVQDPKNFGQDLSSIRPMILATNRSRILQKGLEVGLAGLSLRAVAPILDGDTLVGTIEVGVDLKSLLELAKSASGADYALFLSPAMTGITPKNGAAADADMSALAIEAATDTALFQSLYDRREIGLSREPVQGMAKLDDRRYGTFAQPLLDYSGRMIGTILIVRDFSSLDSGFLRAVSTATIVTLVGMILAFSVVMVCVRAMVIRPLAELATYAEVQATGSTCEETPHNDGLADYKRLRRAIRELVSQAERAERADADGDAA</sequence>